<evidence type="ECO:0000313" key="11">
    <source>
        <dbReference type="Proteomes" id="UP000887561"/>
    </source>
</evidence>
<evidence type="ECO:0000256" key="1">
    <source>
        <dbReference type="ARBA" id="ARBA00006270"/>
    </source>
</evidence>
<dbReference type="PROSITE" id="PS51419">
    <property type="entry name" value="RAB"/>
    <property type="match status" value="1"/>
</dbReference>
<keyword evidence="5" id="KW-0653">Protein transport</keyword>
<dbReference type="CDD" id="cd04123">
    <property type="entry name" value="Rab21"/>
    <property type="match status" value="1"/>
</dbReference>
<keyword evidence="6" id="KW-0342">GTP-binding</keyword>
<evidence type="ECO:0000256" key="6">
    <source>
        <dbReference type="ARBA" id="ARBA00023134"/>
    </source>
</evidence>
<evidence type="ECO:0000256" key="8">
    <source>
        <dbReference type="ARBA" id="ARBA00023288"/>
    </source>
</evidence>
<evidence type="ECO:0000256" key="9">
    <source>
        <dbReference type="ARBA" id="ARBA00023289"/>
    </source>
</evidence>
<keyword evidence="11" id="KW-1185">Reference proteome</keyword>
<dbReference type="GO" id="GO:0005525">
    <property type="term" value="F:GTP binding"/>
    <property type="evidence" value="ECO:0007669"/>
    <property type="project" value="UniProtKB-KW"/>
</dbReference>
<dbReference type="Pfam" id="PF00071">
    <property type="entry name" value="Ras"/>
    <property type="match status" value="1"/>
</dbReference>
<dbReference type="NCBIfam" id="TIGR00231">
    <property type="entry name" value="small_GTP"/>
    <property type="match status" value="1"/>
</dbReference>
<dbReference type="SMART" id="SM00173">
    <property type="entry name" value="RAS"/>
    <property type="match status" value="1"/>
</dbReference>
<reference evidence="12" key="1">
    <citation type="submission" date="2022-11" db="UniProtKB">
        <authorList>
            <consortium name="WormBaseParasite"/>
        </authorList>
    </citation>
    <scope>IDENTIFICATION</scope>
</reference>
<evidence type="ECO:0000256" key="5">
    <source>
        <dbReference type="ARBA" id="ARBA00022927"/>
    </source>
</evidence>
<evidence type="ECO:0000256" key="3">
    <source>
        <dbReference type="ARBA" id="ARBA00022448"/>
    </source>
</evidence>
<evidence type="ECO:0000256" key="2">
    <source>
        <dbReference type="ARBA" id="ARBA00014900"/>
    </source>
</evidence>
<dbReference type="Gene3D" id="3.40.50.300">
    <property type="entry name" value="P-loop containing nucleotide triphosphate hydrolases"/>
    <property type="match status" value="1"/>
</dbReference>
<dbReference type="GO" id="GO:0015031">
    <property type="term" value="P:protein transport"/>
    <property type="evidence" value="ECO:0007669"/>
    <property type="project" value="UniProtKB-KW"/>
</dbReference>
<comment type="subcellular location">
    <subcellularLocation>
        <location evidence="10">Endomembrane system</location>
        <topology evidence="10">Lipid-anchor</topology>
    </subcellularLocation>
</comment>
<evidence type="ECO:0000256" key="4">
    <source>
        <dbReference type="ARBA" id="ARBA00022741"/>
    </source>
</evidence>
<dbReference type="PROSITE" id="PS51420">
    <property type="entry name" value="RHO"/>
    <property type="match status" value="1"/>
</dbReference>
<dbReference type="FunFam" id="3.40.50.300:FF:000550">
    <property type="entry name" value="ras-related protein Rab-21"/>
    <property type="match status" value="1"/>
</dbReference>
<accession>A0A915LCJ3</accession>
<dbReference type="PRINTS" id="PR00449">
    <property type="entry name" value="RASTRNSFRMNG"/>
</dbReference>
<dbReference type="GO" id="GO:0012505">
    <property type="term" value="C:endomembrane system"/>
    <property type="evidence" value="ECO:0007669"/>
    <property type="project" value="UniProtKB-SubCell"/>
</dbReference>
<dbReference type="SUPFAM" id="SSF52540">
    <property type="entry name" value="P-loop containing nucleoside triphosphate hydrolases"/>
    <property type="match status" value="1"/>
</dbReference>
<dbReference type="InterPro" id="IPR001806">
    <property type="entry name" value="Small_GTPase"/>
</dbReference>
<dbReference type="WBParaSite" id="scaffold10241_cov159.g14613">
    <property type="protein sequence ID" value="scaffold10241_cov159.g14613"/>
    <property type="gene ID" value="scaffold10241_cov159.g14613"/>
</dbReference>
<proteinExistence type="inferred from homology"/>
<protein>
    <recommendedName>
        <fullName evidence="2">Ras-related protein Rab-21</fullName>
    </recommendedName>
</protein>
<evidence type="ECO:0000313" key="12">
    <source>
        <dbReference type="WBParaSite" id="scaffold10241_cov159.g14613"/>
    </source>
</evidence>
<dbReference type="Proteomes" id="UP000887561">
    <property type="component" value="Unplaced"/>
</dbReference>
<evidence type="ECO:0000256" key="10">
    <source>
        <dbReference type="ARBA" id="ARBA00037868"/>
    </source>
</evidence>
<dbReference type="InterPro" id="IPR041833">
    <property type="entry name" value="Rab21"/>
</dbReference>
<organism evidence="11 12">
    <name type="scientific">Meloidogyne javanica</name>
    <name type="common">Root-knot nematode worm</name>
    <dbReference type="NCBI Taxonomy" id="6303"/>
    <lineage>
        <taxon>Eukaryota</taxon>
        <taxon>Metazoa</taxon>
        <taxon>Ecdysozoa</taxon>
        <taxon>Nematoda</taxon>
        <taxon>Chromadorea</taxon>
        <taxon>Rhabditida</taxon>
        <taxon>Tylenchina</taxon>
        <taxon>Tylenchomorpha</taxon>
        <taxon>Tylenchoidea</taxon>
        <taxon>Meloidogynidae</taxon>
        <taxon>Meloidogyninae</taxon>
        <taxon>Meloidogyne</taxon>
        <taxon>Meloidogyne incognita group</taxon>
    </lineage>
</organism>
<dbReference type="GO" id="GO:0032482">
    <property type="term" value="P:Rab protein signal transduction"/>
    <property type="evidence" value="ECO:0007669"/>
    <property type="project" value="InterPro"/>
</dbReference>
<keyword evidence="9" id="KW-0636">Prenylation</keyword>
<dbReference type="GO" id="GO:0003924">
    <property type="term" value="F:GTPase activity"/>
    <property type="evidence" value="ECO:0007669"/>
    <property type="project" value="InterPro"/>
</dbReference>
<evidence type="ECO:0000256" key="7">
    <source>
        <dbReference type="ARBA" id="ARBA00023136"/>
    </source>
</evidence>
<dbReference type="InterPro" id="IPR005225">
    <property type="entry name" value="Small_GTP-bd"/>
</dbReference>
<dbReference type="AlphaFoldDB" id="A0A915LCJ3"/>
<dbReference type="InterPro" id="IPR027417">
    <property type="entry name" value="P-loop_NTPase"/>
</dbReference>
<dbReference type="SMART" id="SM00176">
    <property type="entry name" value="RAN"/>
    <property type="match status" value="1"/>
</dbReference>
<keyword evidence="8" id="KW-0449">Lipoprotein</keyword>
<comment type="similarity">
    <text evidence="1">Belongs to the small GTPase superfamily. Rab family.</text>
</comment>
<name>A0A915LCJ3_MELJA</name>
<keyword evidence="3" id="KW-0813">Transport</keyword>
<dbReference type="PROSITE" id="PS51421">
    <property type="entry name" value="RAS"/>
    <property type="match status" value="1"/>
</dbReference>
<sequence>MDSYAKSFKVVLLGEGAVGKTSLMLRYTENKFINEHISTIQAAFASKHLIVDNERVELAIWDTAGQERFHALGPIYYRDSHGALLVYDITDRRSFERVKKWVEELLQMLGDTVVLFVVGNKIDLESSRVVSVEEATNYASSINTQFLECSAKTNEGVDEVFDAIATAILKKAREQSVVFDEQEGTGNILRRHSGSRRSIRIVEETEEVRERRRRRFDKFGMIAGLNK</sequence>
<keyword evidence="7" id="KW-0472">Membrane</keyword>
<dbReference type="PANTHER" id="PTHR47978">
    <property type="match status" value="1"/>
</dbReference>
<keyword evidence="4" id="KW-0547">Nucleotide-binding</keyword>
<dbReference type="SMART" id="SM00175">
    <property type="entry name" value="RAB"/>
    <property type="match status" value="1"/>
</dbReference>
<dbReference type="PROSITE" id="PS51417">
    <property type="entry name" value="ARF"/>
    <property type="match status" value="1"/>
</dbReference>
<dbReference type="SMART" id="SM00174">
    <property type="entry name" value="RHO"/>
    <property type="match status" value="1"/>
</dbReference>